<accession>A0ABT3YKH4</accession>
<comment type="caution">
    <text evidence="1">The sequence shown here is derived from an EMBL/GenBank/DDBJ whole genome shotgun (WGS) entry which is preliminary data.</text>
</comment>
<evidence type="ECO:0000313" key="2">
    <source>
        <dbReference type="Proteomes" id="UP001081283"/>
    </source>
</evidence>
<dbReference type="Pfam" id="PF13704">
    <property type="entry name" value="Glyco_tranf_2_4"/>
    <property type="match status" value="1"/>
</dbReference>
<reference evidence="1" key="1">
    <citation type="submission" date="2022-10" db="EMBL/GenBank/DDBJ databases">
        <title>Hoeflea sp. J2-29, isolated from marine algae.</title>
        <authorList>
            <person name="Kristyanto S."/>
            <person name="Kim J.M."/>
            <person name="Jeon C.O."/>
        </authorList>
    </citation>
    <scope>NUCLEOTIDE SEQUENCE</scope>
    <source>
        <strain evidence="1">J2-29</strain>
    </source>
</reference>
<dbReference type="RefSeq" id="WP_267614225.1">
    <property type="nucleotide sequence ID" value="NZ_JAOVZQ010000001.1"/>
</dbReference>
<dbReference type="Proteomes" id="UP001081283">
    <property type="component" value="Unassembled WGS sequence"/>
</dbReference>
<proteinExistence type="predicted"/>
<sequence length="335" mass="39321">MPEFDFQKLFSQPVVPEYVATVMNEYMDVTLERLKISEGHSSPENPVVISVVRNENERLPDFFRHYRQAGIEKFVFLDNGSSDGTTEFLAEQADTDVYRCTRPFDWMKKHGWINLLISMYGRERWYIYVDGDEHLVFDGIDEGKTFADVAKVMQDRGLRRVRGCLIDMYSDGPLLKSSYNRGERLLEAYPYFDGEGYKEEKYKEIISRKGGPRQRAFGQADKNFRPEMTKYPMFRLSGHDVFANPHHIWPYEGNFVSECYFGILHFKFLPDVQKRIEDAIENENYWGGSLEYKCYQKTLRENNSTTLLSPISQRYKHVSDLVELVHISKIPKRSV</sequence>
<gene>
    <name evidence="1" type="ORF">OEG82_20630</name>
</gene>
<organism evidence="1 2">
    <name type="scientific">Hoeflea ulvae</name>
    <dbReference type="NCBI Taxonomy" id="2983764"/>
    <lineage>
        <taxon>Bacteria</taxon>
        <taxon>Pseudomonadati</taxon>
        <taxon>Pseudomonadota</taxon>
        <taxon>Alphaproteobacteria</taxon>
        <taxon>Hyphomicrobiales</taxon>
        <taxon>Rhizobiaceae</taxon>
        <taxon>Hoeflea</taxon>
    </lineage>
</organism>
<dbReference type="EMBL" id="JAOVZQ010000001">
    <property type="protein sequence ID" value="MCY0096397.1"/>
    <property type="molecule type" value="Genomic_DNA"/>
</dbReference>
<keyword evidence="2" id="KW-1185">Reference proteome</keyword>
<name>A0ABT3YKH4_9HYPH</name>
<evidence type="ECO:0000313" key="1">
    <source>
        <dbReference type="EMBL" id="MCY0096397.1"/>
    </source>
</evidence>
<protein>
    <submittedName>
        <fullName evidence="1">Glycosyltransferase family 2 protein</fullName>
    </submittedName>
</protein>
<dbReference type="SUPFAM" id="SSF53448">
    <property type="entry name" value="Nucleotide-diphospho-sugar transferases"/>
    <property type="match status" value="1"/>
</dbReference>
<dbReference type="InterPro" id="IPR029044">
    <property type="entry name" value="Nucleotide-diphossugar_trans"/>
</dbReference>